<proteinExistence type="predicted"/>
<dbReference type="Proteomes" id="UP000799777">
    <property type="component" value="Unassembled WGS sequence"/>
</dbReference>
<comment type="caution">
    <text evidence="1">The sequence shown here is derived from an EMBL/GenBank/DDBJ whole genome shotgun (WGS) entry which is preliminary data.</text>
</comment>
<protein>
    <submittedName>
        <fullName evidence="1">Uncharacterized protein</fullName>
    </submittedName>
</protein>
<reference evidence="1" key="1">
    <citation type="journal article" date="2020" name="Stud. Mycol.">
        <title>101 Dothideomycetes genomes: a test case for predicting lifestyles and emergence of pathogens.</title>
        <authorList>
            <person name="Haridas S."/>
            <person name="Albert R."/>
            <person name="Binder M."/>
            <person name="Bloem J."/>
            <person name="Labutti K."/>
            <person name="Salamov A."/>
            <person name="Andreopoulos B."/>
            <person name="Baker S."/>
            <person name="Barry K."/>
            <person name="Bills G."/>
            <person name="Bluhm B."/>
            <person name="Cannon C."/>
            <person name="Castanera R."/>
            <person name="Culley D."/>
            <person name="Daum C."/>
            <person name="Ezra D."/>
            <person name="Gonzalez J."/>
            <person name="Henrissat B."/>
            <person name="Kuo A."/>
            <person name="Liang C."/>
            <person name="Lipzen A."/>
            <person name="Lutzoni F."/>
            <person name="Magnuson J."/>
            <person name="Mondo S."/>
            <person name="Nolan M."/>
            <person name="Ohm R."/>
            <person name="Pangilinan J."/>
            <person name="Park H.-J."/>
            <person name="Ramirez L."/>
            <person name="Alfaro M."/>
            <person name="Sun H."/>
            <person name="Tritt A."/>
            <person name="Yoshinaga Y."/>
            <person name="Zwiers L.-H."/>
            <person name="Turgeon B."/>
            <person name="Goodwin S."/>
            <person name="Spatafora J."/>
            <person name="Crous P."/>
            <person name="Grigoriev I."/>
        </authorList>
    </citation>
    <scope>NUCLEOTIDE SEQUENCE</scope>
    <source>
        <strain evidence="1">CBS 110217</strain>
    </source>
</reference>
<sequence>MSQAMMSMMSSGASLPSTIYVSCFIPTTLNKLIEAMLSNSQATFARLHRPLPAKLDLPYAYRHGSLGQVSPIVEAEFSDFLVLSFDEFYCQHVNSATFIVGKTGINPYRTCVLASRLPELCQTYGRINTLPIDVNEREILFVCDELVVQFKEALKTAETWLTGYLSILARTMAPLDQYEWLFELRIVRPYVEQVACAFDPSVHFTGDRA</sequence>
<evidence type="ECO:0000313" key="1">
    <source>
        <dbReference type="EMBL" id="KAF2028937.1"/>
    </source>
</evidence>
<dbReference type="AlphaFoldDB" id="A0A9P4LLR9"/>
<keyword evidence="2" id="KW-1185">Reference proteome</keyword>
<accession>A0A9P4LLR9</accession>
<dbReference type="EMBL" id="ML978206">
    <property type="protein sequence ID" value="KAF2028937.1"/>
    <property type="molecule type" value="Genomic_DNA"/>
</dbReference>
<name>A0A9P4LLR9_9PLEO</name>
<organism evidence="1 2">
    <name type="scientific">Setomelanomma holmii</name>
    <dbReference type="NCBI Taxonomy" id="210430"/>
    <lineage>
        <taxon>Eukaryota</taxon>
        <taxon>Fungi</taxon>
        <taxon>Dikarya</taxon>
        <taxon>Ascomycota</taxon>
        <taxon>Pezizomycotina</taxon>
        <taxon>Dothideomycetes</taxon>
        <taxon>Pleosporomycetidae</taxon>
        <taxon>Pleosporales</taxon>
        <taxon>Pleosporineae</taxon>
        <taxon>Phaeosphaeriaceae</taxon>
        <taxon>Setomelanomma</taxon>
    </lineage>
</organism>
<gene>
    <name evidence="1" type="ORF">EK21DRAFT_90155</name>
</gene>
<evidence type="ECO:0000313" key="2">
    <source>
        <dbReference type="Proteomes" id="UP000799777"/>
    </source>
</evidence>